<dbReference type="InterPro" id="IPR036390">
    <property type="entry name" value="WH_DNA-bd_sf"/>
</dbReference>
<comment type="caution">
    <text evidence="5">The sequence shown here is derived from an EMBL/GenBank/DDBJ whole genome shotgun (WGS) entry which is preliminary data.</text>
</comment>
<dbReference type="OrthoDB" id="5974674at2"/>
<dbReference type="RefSeq" id="WP_088472854.1">
    <property type="nucleotide sequence ID" value="NZ_NISJ01000005.1"/>
</dbReference>
<dbReference type="Pfam" id="PF12802">
    <property type="entry name" value="MarR_2"/>
    <property type="match status" value="1"/>
</dbReference>
<dbReference type="Gene3D" id="1.10.10.10">
    <property type="entry name" value="Winged helix-like DNA-binding domain superfamily/Winged helix DNA-binding domain"/>
    <property type="match status" value="1"/>
</dbReference>
<dbReference type="InterPro" id="IPR000835">
    <property type="entry name" value="HTH_MarR-typ"/>
</dbReference>
<dbReference type="GO" id="GO:0003700">
    <property type="term" value="F:DNA-binding transcription factor activity"/>
    <property type="evidence" value="ECO:0007669"/>
    <property type="project" value="InterPro"/>
</dbReference>
<evidence type="ECO:0000256" key="1">
    <source>
        <dbReference type="ARBA" id="ARBA00023015"/>
    </source>
</evidence>
<evidence type="ECO:0000256" key="2">
    <source>
        <dbReference type="ARBA" id="ARBA00023125"/>
    </source>
</evidence>
<gene>
    <name evidence="5" type="ORF">CDQ91_11380</name>
</gene>
<keyword evidence="3" id="KW-0804">Transcription</keyword>
<dbReference type="Proteomes" id="UP000197097">
    <property type="component" value="Unassembled WGS sequence"/>
</dbReference>
<dbReference type="GO" id="GO:0006950">
    <property type="term" value="P:response to stress"/>
    <property type="evidence" value="ECO:0007669"/>
    <property type="project" value="TreeGrafter"/>
</dbReference>
<keyword evidence="1" id="KW-0805">Transcription regulation</keyword>
<dbReference type="PROSITE" id="PS50995">
    <property type="entry name" value="HTH_MARR_2"/>
    <property type="match status" value="1"/>
</dbReference>
<dbReference type="PANTHER" id="PTHR33164:SF64">
    <property type="entry name" value="TRANSCRIPTIONAL REGULATOR SLYA"/>
    <property type="match status" value="1"/>
</dbReference>
<dbReference type="InterPro" id="IPR036388">
    <property type="entry name" value="WH-like_DNA-bd_sf"/>
</dbReference>
<dbReference type="SMART" id="SM00347">
    <property type="entry name" value="HTH_MARR"/>
    <property type="match status" value="1"/>
</dbReference>
<dbReference type="InterPro" id="IPR039422">
    <property type="entry name" value="MarR/SlyA-like"/>
</dbReference>
<accession>A0A246JUJ2</accession>
<dbReference type="AlphaFoldDB" id="A0A246JUJ2"/>
<evidence type="ECO:0000313" key="5">
    <source>
        <dbReference type="EMBL" id="OWQ96653.1"/>
    </source>
</evidence>
<protein>
    <submittedName>
        <fullName evidence="5">MarR family transcriptional regulator</fullName>
    </submittedName>
</protein>
<dbReference type="PANTHER" id="PTHR33164">
    <property type="entry name" value="TRANSCRIPTIONAL REGULATOR, MARR FAMILY"/>
    <property type="match status" value="1"/>
</dbReference>
<dbReference type="SUPFAM" id="SSF46785">
    <property type="entry name" value="Winged helix' DNA-binding domain"/>
    <property type="match status" value="1"/>
</dbReference>
<evidence type="ECO:0000256" key="3">
    <source>
        <dbReference type="ARBA" id="ARBA00023163"/>
    </source>
</evidence>
<name>A0A246JUJ2_9SPHN</name>
<evidence type="ECO:0000313" key="6">
    <source>
        <dbReference type="Proteomes" id="UP000197097"/>
    </source>
</evidence>
<organism evidence="5 6">
    <name type="scientific">Sphingopyxis witflariensis</name>
    <dbReference type="NCBI Taxonomy" id="173675"/>
    <lineage>
        <taxon>Bacteria</taxon>
        <taxon>Pseudomonadati</taxon>
        <taxon>Pseudomonadota</taxon>
        <taxon>Alphaproteobacteria</taxon>
        <taxon>Sphingomonadales</taxon>
        <taxon>Sphingomonadaceae</taxon>
        <taxon>Sphingopyxis</taxon>
    </lineage>
</organism>
<keyword evidence="6" id="KW-1185">Reference proteome</keyword>
<evidence type="ECO:0000259" key="4">
    <source>
        <dbReference type="PROSITE" id="PS50995"/>
    </source>
</evidence>
<proteinExistence type="predicted"/>
<feature type="domain" description="HTH marR-type" evidence="4">
    <location>
        <begin position="12"/>
        <end position="157"/>
    </location>
</feature>
<dbReference type="GO" id="GO:0003677">
    <property type="term" value="F:DNA binding"/>
    <property type="evidence" value="ECO:0007669"/>
    <property type="project" value="UniProtKB-KW"/>
</dbReference>
<dbReference type="EMBL" id="NISJ01000005">
    <property type="protein sequence ID" value="OWQ96653.1"/>
    <property type="molecule type" value="Genomic_DNA"/>
</dbReference>
<sequence>MNDSDFPARAGGGAIGARLRRLSARIDADATRAYAVLGIRFEQRWFGVLNQIAINGPMAVTDIASTLGITHVSVSQTRQSLEKAGLIASDRDSRDARRRTLRLTSKGQDFVRRLEPIWQACEDAARELDAEAGEVVRALSRLDEAIARKSLFDRIMARIGGI</sequence>
<keyword evidence="2" id="KW-0238">DNA-binding</keyword>
<reference evidence="5 6" key="1">
    <citation type="journal article" date="2002" name="Int. J. Syst. Evol. Microbiol.">
        <title>Sphingopyxis witflariensis sp. nov., isolated from activated sludge.</title>
        <authorList>
            <person name="Kampfer P."/>
            <person name="Witzenberger R."/>
            <person name="Denner E.B."/>
            <person name="Busse H.J."/>
            <person name="Neef A."/>
        </authorList>
    </citation>
    <scope>NUCLEOTIDE SEQUENCE [LARGE SCALE GENOMIC DNA]</scope>
    <source>
        <strain evidence="5 6">DSM 14551</strain>
    </source>
</reference>